<reference evidence="2" key="2">
    <citation type="journal article" date="2023" name="IMA Fungus">
        <title>Comparative genomic study of the Penicillium genus elucidates a diverse pangenome and 15 lateral gene transfer events.</title>
        <authorList>
            <person name="Petersen C."/>
            <person name="Sorensen T."/>
            <person name="Nielsen M.R."/>
            <person name="Sondergaard T.E."/>
            <person name="Sorensen J.L."/>
            <person name="Fitzpatrick D.A."/>
            <person name="Frisvad J.C."/>
            <person name="Nielsen K.L."/>
        </authorList>
    </citation>
    <scope>NUCLEOTIDE SEQUENCE</scope>
    <source>
        <strain evidence="2">IBT 29677</strain>
    </source>
</reference>
<gene>
    <name evidence="2" type="ORF">N7509_011175</name>
</gene>
<comment type="caution">
    <text evidence="2">The sequence shown here is derived from an EMBL/GenBank/DDBJ whole genome shotgun (WGS) entry which is preliminary data.</text>
</comment>
<dbReference type="RefSeq" id="XP_056486432.1">
    <property type="nucleotide sequence ID" value="XM_056635812.1"/>
</dbReference>
<feature type="compositionally biased region" description="Basic and acidic residues" evidence="1">
    <location>
        <begin position="660"/>
        <end position="674"/>
    </location>
</feature>
<name>A0A9W9VT04_9EURO</name>
<protein>
    <submittedName>
        <fullName evidence="2">Uncharacterized protein</fullName>
    </submittedName>
</protein>
<dbReference type="OrthoDB" id="4339014at2759"/>
<feature type="compositionally biased region" description="Polar residues" evidence="1">
    <location>
        <begin position="641"/>
        <end position="657"/>
    </location>
</feature>
<feature type="compositionally biased region" description="Polar residues" evidence="1">
    <location>
        <begin position="173"/>
        <end position="187"/>
    </location>
</feature>
<feature type="compositionally biased region" description="Basic residues" evidence="1">
    <location>
        <begin position="718"/>
        <end position="727"/>
    </location>
</feature>
<feature type="compositionally biased region" description="Polar residues" evidence="1">
    <location>
        <begin position="42"/>
        <end position="51"/>
    </location>
</feature>
<dbReference type="AlphaFoldDB" id="A0A9W9VT04"/>
<feature type="compositionally biased region" description="Low complexity" evidence="1">
    <location>
        <begin position="129"/>
        <end position="147"/>
    </location>
</feature>
<evidence type="ECO:0000313" key="3">
    <source>
        <dbReference type="Proteomes" id="UP001147747"/>
    </source>
</evidence>
<feature type="compositionally biased region" description="Basic and acidic residues" evidence="1">
    <location>
        <begin position="570"/>
        <end position="585"/>
    </location>
</feature>
<dbReference type="EMBL" id="JAPZBU010000009">
    <property type="protein sequence ID" value="KAJ5388634.1"/>
    <property type="molecule type" value="Genomic_DNA"/>
</dbReference>
<feature type="region of interest" description="Disordered" evidence="1">
    <location>
        <begin position="82"/>
        <end position="209"/>
    </location>
</feature>
<feature type="region of interest" description="Disordered" evidence="1">
    <location>
        <begin position="540"/>
        <end position="745"/>
    </location>
</feature>
<feature type="compositionally biased region" description="Polar residues" evidence="1">
    <location>
        <begin position="554"/>
        <end position="567"/>
    </location>
</feature>
<feature type="compositionally biased region" description="Polar residues" evidence="1">
    <location>
        <begin position="285"/>
        <end position="299"/>
    </location>
</feature>
<organism evidence="2 3">
    <name type="scientific">Penicillium cosmopolitanum</name>
    <dbReference type="NCBI Taxonomy" id="1131564"/>
    <lineage>
        <taxon>Eukaryota</taxon>
        <taxon>Fungi</taxon>
        <taxon>Dikarya</taxon>
        <taxon>Ascomycota</taxon>
        <taxon>Pezizomycotina</taxon>
        <taxon>Eurotiomycetes</taxon>
        <taxon>Eurotiomycetidae</taxon>
        <taxon>Eurotiales</taxon>
        <taxon>Aspergillaceae</taxon>
        <taxon>Penicillium</taxon>
    </lineage>
</organism>
<feature type="compositionally biased region" description="Polar residues" evidence="1">
    <location>
        <begin position="796"/>
        <end position="806"/>
    </location>
</feature>
<evidence type="ECO:0000256" key="1">
    <source>
        <dbReference type="SAM" id="MobiDB-lite"/>
    </source>
</evidence>
<feature type="compositionally biased region" description="Polar residues" evidence="1">
    <location>
        <begin position="102"/>
        <end position="128"/>
    </location>
</feature>
<evidence type="ECO:0000313" key="2">
    <source>
        <dbReference type="EMBL" id="KAJ5388634.1"/>
    </source>
</evidence>
<feature type="region of interest" description="Disordered" evidence="1">
    <location>
        <begin position="780"/>
        <end position="850"/>
    </location>
</feature>
<feature type="compositionally biased region" description="Polar residues" evidence="1">
    <location>
        <begin position="195"/>
        <end position="206"/>
    </location>
</feature>
<dbReference type="GeneID" id="81374792"/>
<keyword evidence="3" id="KW-1185">Reference proteome</keyword>
<proteinExistence type="predicted"/>
<reference evidence="2" key="1">
    <citation type="submission" date="2022-12" db="EMBL/GenBank/DDBJ databases">
        <authorList>
            <person name="Petersen C."/>
        </authorList>
    </citation>
    <scope>NUCLEOTIDE SEQUENCE</scope>
    <source>
        <strain evidence="2">IBT 29677</strain>
    </source>
</reference>
<feature type="region of interest" description="Disordered" evidence="1">
    <location>
        <begin position="1"/>
        <end position="57"/>
    </location>
</feature>
<feature type="region of interest" description="Disordered" evidence="1">
    <location>
        <begin position="270"/>
        <end position="301"/>
    </location>
</feature>
<dbReference type="Proteomes" id="UP001147747">
    <property type="component" value="Unassembled WGS sequence"/>
</dbReference>
<sequence length="867" mass="94504">MPKPHRSRGNSPEADAIFEDYQTPLENLPSLNEFPSREVSPSCESTTSTVPESKKRSKFQALKSKMSFKDLKKELPNDEISDPIPVPTLTENTKPCLRRPLNSATTMPSIASTASTTKVRPTLNQMTLTRKVSVSTKATSSVNTSATPSRIPLPPSNTLSQGGVPLKVHGSQRRTSGQRPPSYSSNASKEERVVTDSSLGTASSNTRESHQLDIVVTRPGPEGALNTSSVPPYLDRPKYPVTGESPPHPHDLLEGSGKVKYIPRTWLDGPCPPTSSPLNGKDSVESTSTVKQYRSSSIPSRVPTLKERFEKASLPLEESTNGPRRPMGLQVDEIVEMVRSIQRHADTGIEGMTKKLEELSTWITDQLNHHIQNITDLSRANSDLFNKQSQLSREMMSFQLAIRLEIGGMERHLNGFEMQLVDELQAEVRALAKSYEELNIKTDALLQDHLKDEAKHFMEVQRMKNTEIKAEIAYLKGHAPHDSALLPPPTLPIMPAMSVSSTRSIEPLIKKIESTVKIAEEQARLKDIATNAGVLAIAATHPPMLPPPRPPMKVSTSGVKRLSPTNTDEGETKNREVCVSEDKPAGDLPRSTSLTKKGFLKNSMTNSPDQKENAHQKAGHGIRDEPKKWSIFGFRRRHATSSRTTPSIDTKARSLSSLKPAKEQARSDNQKDKSSTGSSTPPGPSVPVQFAYETPKKDNISWKPLHPALRSAEPRRSSSLKRPKAARSRPPPVDLSSPLHRGRGLSPLSPAVEWYSTACSSAGSSALPTAIGRLPPYSTVHGGKSSSSLPPIAQVCPSTPTTSSSADGVPLPSSDVEPALVSVSETETKTSESDDDVEEQPLLAGDDTGTEWSYVSKTEIRGHETTI</sequence>
<accession>A0A9W9VT04</accession>
<feature type="compositionally biased region" description="Basic and acidic residues" evidence="1">
    <location>
        <begin position="609"/>
        <end position="628"/>
    </location>
</feature>